<sequence length="125" mass="14386">MAGGVIEMQHDFKWLKIFDEVGIEQLRKKSKILTQYLQCLIENEINQAASKFKIDILTPKDPKQRGAQLSLRIIGADARQIFNELERLGVCLDYRGDIIRVAPVPLYNSFMDAYRFVSVLKSLKL</sequence>
<dbReference type="GO" id="GO:0043420">
    <property type="term" value="P:anthranilate metabolic process"/>
    <property type="evidence" value="ECO:0007669"/>
    <property type="project" value="TreeGrafter"/>
</dbReference>
<keyword evidence="1" id="KW-0663">Pyridoxal phosphate</keyword>
<dbReference type="GO" id="GO:0019441">
    <property type="term" value="P:L-tryptophan catabolic process to kynurenine"/>
    <property type="evidence" value="ECO:0007669"/>
    <property type="project" value="TreeGrafter"/>
</dbReference>
<dbReference type="EMBL" id="CAJOBJ010325632">
    <property type="protein sequence ID" value="CAF5174675.1"/>
    <property type="molecule type" value="Genomic_DNA"/>
</dbReference>
<dbReference type="GO" id="GO:0005737">
    <property type="term" value="C:cytoplasm"/>
    <property type="evidence" value="ECO:0007669"/>
    <property type="project" value="InterPro"/>
</dbReference>
<dbReference type="GO" id="GO:0030429">
    <property type="term" value="F:kynureninase activity"/>
    <property type="evidence" value="ECO:0007669"/>
    <property type="project" value="InterPro"/>
</dbReference>
<name>A0A8S3H1C4_9BILA</name>
<reference evidence="2" key="1">
    <citation type="submission" date="2021-02" db="EMBL/GenBank/DDBJ databases">
        <authorList>
            <person name="Nowell W R."/>
        </authorList>
    </citation>
    <scope>NUCLEOTIDE SEQUENCE</scope>
</reference>
<organism evidence="2 3">
    <name type="scientific">Rotaria magnacalcarata</name>
    <dbReference type="NCBI Taxonomy" id="392030"/>
    <lineage>
        <taxon>Eukaryota</taxon>
        <taxon>Metazoa</taxon>
        <taxon>Spiralia</taxon>
        <taxon>Gnathifera</taxon>
        <taxon>Rotifera</taxon>
        <taxon>Eurotatoria</taxon>
        <taxon>Bdelloidea</taxon>
        <taxon>Philodinida</taxon>
        <taxon>Philodinidae</taxon>
        <taxon>Rotaria</taxon>
    </lineage>
</organism>
<dbReference type="PANTHER" id="PTHR14084">
    <property type="entry name" value="KYNURENINASE"/>
    <property type="match status" value="1"/>
</dbReference>
<dbReference type="Gene3D" id="3.90.1150.10">
    <property type="entry name" value="Aspartate Aminotransferase, domain 1"/>
    <property type="match status" value="1"/>
</dbReference>
<comment type="caution">
    <text evidence="2">The sequence shown here is derived from an EMBL/GenBank/DDBJ whole genome shotgun (WGS) entry which is preliminary data.</text>
</comment>
<dbReference type="Proteomes" id="UP000681720">
    <property type="component" value="Unassembled WGS sequence"/>
</dbReference>
<dbReference type="Pfam" id="PF22580">
    <property type="entry name" value="KYNU_C"/>
    <property type="match status" value="1"/>
</dbReference>
<dbReference type="GO" id="GO:0009435">
    <property type="term" value="P:NAD+ biosynthetic process"/>
    <property type="evidence" value="ECO:0007669"/>
    <property type="project" value="InterPro"/>
</dbReference>
<evidence type="ECO:0000313" key="2">
    <source>
        <dbReference type="EMBL" id="CAF5174675.1"/>
    </source>
</evidence>
<dbReference type="InterPro" id="IPR010111">
    <property type="entry name" value="Kynureninase"/>
</dbReference>
<dbReference type="AlphaFoldDB" id="A0A8S3H1C4"/>
<dbReference type="InterPro" id="IPR015422">
    <property type="entry name" value="PyrdxlP-dep_Trfase_small"/>
</dbReference>
<dbReference type="PANTHER" id="PTHR14084:SF0">
    <property type="entry name" value="KYNURENINASE"/>
    <property type="match status" value="1"/>
</dbReference>
<gene>
    <name evidence="2" type="ORF">GIL414_LOCUS67279</name>
</gene>
<protein>
    <recommendedName>
        <fullName evidence="4">Kynureninase</fullName>
    </recommendedName>
</protein>
<dbReference type="InterPro" id="IPR015424">
    <property type="entry name" value="PyrdxlP-dep_Trfase"/>
</dbReference>
<evidence type="ECO:0000256" key="1">
    <source>
        <dbReference type="ARBA" id="ARBA00022898"/>
    </source>
</evidence>
<dbReference type="SUPFAM" id="SSF53383">
    <property type="entry name" value="PLP-dependent transferases"/>
    <property type="match status" value="1"/>
</dbReference>
<accession>A0A8S3H1C4</accession>
<dbReference type="GO" id="GO:0030170">
    <property type="term" value="F:pyridoxal phosphate binding"/>
    <property type="evidence" value="ECO:0007669"/>
    <property type="project" value="InterPro"/>
</dbReference>
<evidence type="ECO:0008006" key="4">
    <source>
        <dbReference type="Google" id="ProtNLM"/>
    </source>
</evidence>
<proteinExistence type="predicted"/>
<evidence type="ECO:0000313" key="3">
    <source>
        <dbReference type="Proteomes" id="UP000681720"/>
    </source>
</evidence>